<gene>
    <name evidence="3" type="ORF">F8388_023486</name>
</gene>
<organism evidence="3 4">
    <name type="scientific">Cannabis sativa</name>
    <name type="common">Hemp</name>
    <name type="synonym">Marijuana</name>
    <dbReference type="NCBI Taxonomy" id="3483"/>
    <lineage>
        <taxon>Eukaryota</taxon>
        <taxon>Viridiplantae</taxon>
        <taxon>Streptophyta</taxon>
        <taxon>Embryophyta</taxon>
        <taxon>Tracheophyta</taxon>
        <taxon>Spermatophyta</taxon>
        <taxon>Magnoliopsida</taxon>
        <taxon>eudicotyledons</taxon>
        <taxon>Gunneridae</taxon>
        <taxon>Pentapetalae</taxon>
        <taxon>rosids</taxon>
        <taxon>fabids</taxon>
        <taxon>Rosales</taxon>
        <taxon>Cannabaceae</taxon>
        <taxon>Cannabis</taxon>
    </lineage>
</organism>
<dbReference type="PANTHER" id="PTHR39267">
    <property type="entry name" value="SURVIVAL MOTOR NEURON-LIKE PROTEIN 1"/>
    <property type="match status" value="1"/>
</dbReference>
<dbReference type="Pfam" id="PF20636">
    <property type="entry name" value="SMN_G2-BD"/>
    <property type="match status" value="1"/>
</dbReference>
<feature type="compositionally biased region" description="Basic and acidic residues" evidence="1">
    <location>
        <begin position="263"/>
        <end position="273"/>
    </location>
</feature>
<evidence type="ECO:0000256" key="1">
    <source>
        <dbReference type="SAM" id="MobiDB-lite"/>
    </source>
</evidence>
<feature type="domain" description="Survival Motor Neuron Gemin2-binding" evidence="2">
    <location>
        <begin position="1"/>
        <end position="29"/>
    </location>
</feature>
<feature type="compositionally biased region" description="Basic and acidic residues" evidence="1">
    <location>
        <begin position="31"/>
        <end position="41"/>
    </location>
</feature>
<feature type="region of interest" description="Disordered" evidence="1">
    <location>
        <begin position="250"/>
        <end position="282"/>
    </location>
</feature>
<sequence>MAKQGDLWDDSALISAFNNAVSKYKTMHGKKANDVSKDKGELVSGSGNHAGIDEHQETKRQENADEKSNLQPQSATEVGETSNPSEVKETHFIDPHIPESHAEVTQDVPMSYSYPQGGQDYNQLLQQYYELEEKRQKIIQQLQQCGGWNYQYTHEGTSTGMQWDNATTLNVQEQQSCTQAMSCPCCPYASQCFITPCTSVPNCFKGGSCAGETCIDGCGVVDPRKKFPQQDNHVVEAAIGAAERALSSLRIKNPDDSNSIEANKGEETDRKEGGNIQSASSETDLTEVLNAWYSAGVYTGKYLVEQSIAKKHQR</sequence>
<accession>A0A7J6GLI8</accession>
<feature type="region of interest" description="Disordered" evidence="1">
    <location>
        <begin position="27"/>
        <end position="87"/>
    </location>
</feature>
<protein>
    <recommendedName>
        <fullName evidence="2">Survival Motor Neuron Gemin2-binding domain-containing protein</fullName>
    </recommendedName>
</protein>
<proteinExistence type="predicted"/>
<reference evidence="3 4" key="1">
    <citation type="journal article" date="2020" name="bioRxiv">
        <title>Sequence and annotation of 42 cannabis genomes reveals extensive copy number variation in cannabinoid synthesis and pathogen resistance genes.</title>
        <authorList>
            <person name="Mckernan K.J."/>
            <person name="Helbert Y."/>
            <person name="Kane L.T."/>
            <person name="Ebling H."/>
            <person name="Zhang L."/>
            <person name="Liu B."/>
            <person name="Eaton Z."/>
            <person name="Mclaughlin S."/>
            <person name="Kingan S."/>
            <person name="Baybayan P."/>
            <person name="Concepcion G."/>
            <person name="Jordan M."/>
            <person name="Riva A."/>
            <person name="Barbazuk W."/>
            <person name="Harkins T."/>
        </authorList>
    </citation>
    <scope>NUCLEOTIDE SEQUENCE [LARGE SCALE GENOMIC DNA]</scope>
    <source>
        <strain evidence="4">cv. Jamaican Lion 4</strain>
        <tissue evidence="3">Leaf</tissue>
    </source>
</reference>
<dbReference type="Proteomes" id="UP000525078">
    <property type="component" value="Unassembled WGS sequence"/>
</dbReference>
<dbReference type="PANTHER" id="PTHR39267:SF1">
    <property type="entry name" value="SURVIVAL MOTOR NEURON PROTEIN"/>
    <property type="match status" value="1"/>
</dbReference>
<dbReference type="InterPro" id="IPR040424">
    <property type="entry name" value="Smn1"/>
</dbReference>
<dbReference type="AlphaFoldDB" id="A0A7J6GLI8"/>
<name>A0A7J6GLI8_CANSA</name>
<evidence type="ECO:0000313" key="4">
    <source>
        <dbReference type="Proteomes" id="UP000525078"/>
    </source>
</evidence>
<dbReference type="EMBL" id="JAATIP010000051">
    <property type="protein sequence ID" value="KAF4383794.1"/>
    <property type="molecule type" value="Genomic_DNA"/>
</dbReference>
<comment type="caution">
    <text evidence="3">The sequence shown here is derived from an EMBL/GenBank/DDBJ whole genome shotgun (WGS) entry which is preliminary data.</text>
</comment>
<feature type="compositionally biased region" description="Basic and acidic residues" evidence="1">
    <location>
        <begin position="51"/>
        <end position="68"/>
    </location>
</feature>
<feature type="compositionally biased region" description="Polar residues" evidence="1">
    <location>
        <begin position="69"/>
        <end position="85"/>
    </location>
</feature>
<dbReference type="CDD" id="cd22851">
    <property type="entry name" value="SMN_N"/>
    <property type="match status" value="1"/>
</dbReference>
<dbReference type="InterPro" id="IPR049481">
    <property type="entry name" value="SMN_G2-BD"/>
</dbReference>
<evidence type="ECO:0000313" key="3">
    <source>
        <dbReference type="EMBL" id="KAF4383794.1"/>
    </source>
</evidence>
<evidence type="ECO:0000259" key="2">
    <source>
        <dbReference type="Pfam" id="PF20636"/>
    </source>
</evidence>